<dbReference type="RefSeq" id="WP_167315471.1">
    <property type="nucleotide sequence ID" value="NZ_CP050268.1"/>
</dbReference>
<keyword evidence="2 8" id="KW-0812">Transmembrane</keyword>
<evidence type="ECO:0000313" key="11">
    <source>
        <dbReference type="Proteomes" id="UP000501408"/>
    </source>
</evidence>
<proteinExistence type="predicted"/>
<geneLocation type="plasmid" evidence="10 11">
    <name>pM138.1</name>
</geneLocation>
<keyword evidence="5 6" id="KW-0807">Transducer</keyword>
<evidence type="ECO:0000313" key="10">
    <source>
        <dbReference type="EMBL" id="QIR08031.1"/>
    </source>
</evidence>
<dbReference type="InterPro" id="IPR004089">
    <property type="entry name" value="MCPsignal_dom"/>
</dbReference>
<accession>A0ABX6KC06</accession>
<feature type="transmembrane region" description="Helical" evidence="8">
    <location>
        <begin position="386"/>
        <end position="407"/>
    </location>
</feature>
<organism evidence="10 11">
    <name type="scientific">Salinivibrio costicola</name>
    <name type="common">Vibrio costicola</name>
    <dbReference type="NCBI Taxonomy" id="51367"/>
    <lineage>
        <taxon>Bacteria</taxon>
        <taxon>Pseudomonadati</taxon>
        <taxon>Pseudomonadota</taxon>
        <taxon>Gammaproteobacteria</taxon>
        <taxon>Vibrionales</taxon>
        <taxon>Vibrionaceae</taxon>
        <taxon>Salinivibrio</taxon>
    </lineage>
</organism>
<dbReference type="PANTHER" id="PTHR32089:SF119">
    <property type="entry name" value="METHYL-ACCEPTING CHEMOTAXIS PROTEIN CTPL"/>
    <property type="match status" value="1"/>
</dbReference>
<keyword evidence="3 8" id="KW-1133">Transmembrane helix</keyword>
<reference evidence="10 11" key="1">
    <citation type="submission" date="2020-03" db="EMBL/GenBank/DDBJ databases">
        <title>Genome mining reveals the biosynthetic pathways of PHA and ectoines of the halophilic strain Salinivibrio costicola M318 isolated from fermented shrimp paste.</title>
        <authorList>
            <person name="Doan T.V."/>
            <person name="Tran L.T."/>
            <person name="Trieu T.A."/>
            <person name="Nguyen Q.V."/>
            <person name="Quach T.N."/>
            <person name="Phi T.Q."/>
            <person name="Kumar S."/>
        </authorList>
    </citation>
    <scope>NUCLEOTIDE SEQUENCE [LARGE SCALE GENOMIC DNA]</scope>
    <source>
        <strain evidence="10 11">M318</strain>
        <plasmid evidence="10 11">pM138.1</plasmid>
    </source>
</reference>
<feature type="compositionally biased region" description="Basic and acidic residues" evidence="7">
    <location>
        <begin position="523"/>
        <end position="532"/>
    </location>
</feature>
<keyword evidence="10" id="KW-0614">Plasmid</keyword>
<dbReference type="Gene3D" id="1.10.287.950">
    <property type="entry name" value="Methyl-accepting chemotaxis protein"/>
    <property type="match status" value="1"/>
</dbReference>
<dbReference type="Gene3D" id="3.30.450.20">
    <property type="entry name" value="PAS domain"/>
    <property type="match status" value="1"/>
</dbReference>
<feature type="compositionally biased region" description="Low complexity" evidence="7">
    <location>
        <begin position="510"/>
        <end position="522"/>
    </location>
</feature>
<evidence type="ECO:0000256" key="8">
    <source>
        <dbReference type="SAM" id="Phobius"/>
    </source>
</evidence>
<dbReference type="SUPFAM" id="SSF58104">
    <property type="entry name" value="Methyl-accepting chemotaxis protein (MCP) signaling domain"/>
    <property type="match status" value="1"/>
</dbReference>
<keyword evidence="4 8" id="KW-0472">Membrane</keyword>
<dbReference type="PANTHER" id="PTHR32089">
    <property type="entry name" value="METHYL-ACCEPTING CHEMOTAXIS PROTEIN MCPB"/>
    <property type="match status" value="1"/>
</dbReference>
<name>A0ABX6KC06_SALCS</name>
<dbReference type="Proteomes" id="UP000501408">
    <property type="component" value="Plasmid pM138.1"/>
</dbReference>
<evidence type="ECO:0000256" key="3">
    <source>
        <dbReference type="ARBA" id="ARBA00022989"/>
    </source>
</evidence>
<dbReference type="SMART" id="SM00283">
    <property type="entry name" value="MA"/>
    <property type="match status" value="1"/>
</dbReference>
<dbReference type="CDD" id="cd11386">
    <property type="entry name" value="MCP_signal"/>
    <property type="match status" value="1"/>
</dbReference>
<dbReference type="Pfam" id="PF00015">
    <property type="entry name" value="MCPsignal"/>
    <property type="match status" value="1"/>
</dbReference>
<evidence type="ECO:0000256" key="1">
    <source>
        <dbReference type="ARBA" id="ARBA00004141"/>
    </source>
</evidence>
<keyword evidence="11" id="KW-1185">Reference proteome</keyword>
<sequence length="744" mass="79690">MKLKHRMLVSLLGVGIVPALVITLLSLNTASSSLETQTFNQLEALREVKKSAVERYFKTAEGQIITTAEIPSIADAMASMSQAFTNLASSENAASSSLVRYYQQNLTSKLQATGNTTLPSAQELVSQLSPQTIALQNAYLVNNPSPVGEKGNYQTSRQLPAYDRAHQAIHPFLRDVQAKFGYYDIFLIEAQRGTVIYSVSKEVDFGTSLLTGPFQRSGLAEAFRQGRQLSNGDAVIVDFSPYSASANAPAGFMASPVYRNNQLLGVLAYQFPIDRLSEIMTERDGLGQTGETYLVGSDGLMRSNSFLDPEHRTVFASFMNPTEGAVNTQAVQRAINGEKGIDIISDYNGNPVLSAYAPVTAGGLTWAIIAEMDVKEAFAALNALELSVAIIFVIAVMGIVATAIIFARKITRPIGGEPEEMEKIVQTIADGDLTVSFNQDPNATGVYRSMREMTKNLTAMVCDIIGATSQQAAAAEQLSASTVETLTNFEAQNARTEQVAAAMEQMTATANQISSSTSSTADAAEKAREMIHDGDSQVSLAVDSMRDLVARLQSARTKSDSLVRSAEDISGILQTIGQIADQTNLLALNAAIEAARAGEQGRGFAVVADEVRTLAQSTQEATGEIAQLIENLQRDSSDTTQAMVDSADAAGNVSERAESSIASLKQAVMAVEEIADMSLQMASASEEQSLVATEINQNLEEINTMTGENRQAMDQITQATQDLSALSQVLKGHTSKFHCQGKLA</sequence>
<comment type="subcellular location">
    <subcellularLocation>
        <location evidence="1">Membrane</location>
        <topology evidence="1">Multi-pass membrane protein</topology>
    </subcellularLocation>
</comment>
<evidence type="ECO:0000256" key="7">
    <source>
        <dbReference type="SAM" id="MobiDB-lite"/>
    </source>
</evidence>
<dbReference type="PROSITE" id="PS50111">
    <property type="entry name" value="CHEMOTAXIS_TRANSDUC_2"/>
    <property type="match status" value="1"/>
</dbReference>
<evidence type="ECO:0000256" key="6">
    <source>
        <dbReference type="PROSITE-ProRule" id="PRU00284"/>
    </source>
</evidence>
<evidence type="ECO:0000256" key="4">
    <source>
        <dbReference type="ARBA" id="ARBA00023136"/>
    </source>
</evidence>
<dbReference type="EMBL" id="CP050268">
    <property type="protein sequence ID" value="QIR08031.1"/>
    <property type="molecule type" value="Genomic_DNA"/>
</dbReference>
<evidence type="ECO:0000256" key="2">
    <source>
        <dbReference type="ARBA" id="ARBA00022692"/>
    </source>
</evidence>
<protein>
    <submittedName>
        <fullName evidence="10">Methyl-accepting chemotaxis protein</fullName>
    </submittedName>
</protein>
<gene>
    <name evidence="10" type="ORF">HBA18_16520</name>
</gene>
<evidence type="ECO:0000256" key="5">
    <source>
        <dbReference type="ARBA" id="ARBA00023224"/>
    </source>
</evidence>
<feature type="region of interest" description="Disordered" evidence="7">
    <location>
        <begin position="510"/>
        <end position="532"/>
    </location>
</feature>
<evidence type="ECO:0000259" key="9">
    <source>
        <dbReference type="PROSITE" id="PS50111"/>
    </source>
</evidence>
<feature type="domain" description="Methyl-accepting transducer" evidence="9">
    <location>
        <begin position="467"/>
        <end position="703"/>
    </location>
</feature>